<feature type="region of interest" description="Disordered" evidence="1">
    <location>
        <begin position="104"/>
        <end position="214"/>
    </location>
</feature>
<dbReference type="InterPro" id="IPR010919">
    <property type="entry name" value="SAND-like_dom_sf"/>
</dbReference>
<dbReference type="Gene3D" id="3.10.390.10">
    <property type="entry name" value="SAND domain-like"/>
    <property type="match status" value="1"/>
</dbReference>
<feature type="compositionally biased region" description="Acidic residues" evidence="1">
    <location>
        <begin position="145"/>
        <end position="195"/>
    </location>
</feature>
<organism evidence="3 4">
    <name type="scientific">Pundamilia nyererei</name>
    <dbReference type="NCBI Taxonomy" id="303518"/>
    <lineage>
        <taxon>Eukaryota</taxon>
        <taxon>Metazoa</taxon>
        <taxon>Chordata</taxon>
        <taxon>Craniata</taxon>
        <taxon>Vertebrata</taxon>
        <taxon>Euteleostomi</taxon>
        <taxon>Actinopterygii</taxon>
        <taxon>Neopterygii</taxon>
        <taxon>Teleostei</taxon>
        <taxon>Neoteleostei</taxon>
        <taxon>Acanthomorphata</taxon>
        <taxon>Ovalentaria</taxon>
        <taxon>Cichlomorphae</taxon>
        <taxon>Cichliformes</taxon>
        <taxon>Cichlidae</taxon>
        <taxon>African cichlids</taxon>
        <taxon>Pseudocrenilabrinae</taxon>
        <taxon>Haplochromini</taxon>
        <taxon>Pundamilia</taxon>
    </lineage>
</organism>
<dbReference type="Proteomes" id="UP000695023">
    <property type="component" value="Unplaced"/>
</dbReference>
<protein>
    <submittedName>
        <fullName evidence="4">Glutamic acid-rich protein-like</fullName>
    </submittedName>
</protein>
<dbReference type="PROSITE" id="PS50864">
    <property type="entry name" value="SAND"/>
    <property type="match status" value="1"/>
</dbReference>
<evidence type="ECO:0000313" key="4">
    <source>
        <dbReference type="RefSeq" id="XP_005750232.1"/>
    </source>
</evidence>
<dbReference type="GO" id="GO:0003677">
    <property type="term" value="F:DNA binding"/>
    <property type="evidence" value="ECO:0007669"/>
    <property type="project" value="InterPro"/>
</dbReference>
<dbReference type="Pfam" id="PF01342">
    <property type="entry name" value="SAND"/>
    <property type="match status" value="1"/>
</dbReference>
<proteinExistence type="predicted"/>
<gene>
    <name evidence="4" type="primary">LOC102213531</name>
</gene>
<dbReference type="InterPro" id="IPR000770">
    <property type="entry name" value="SAND_dom"/>
</dbReference>
<evidence type="ECO:0000256" key="1">
    <source>
        <dbReference type="SAM" id="MobiDB-lite"/>
    </source>
</evidence>
<dbReference type="GeneID" id="102213531"/>
<accession>A0A9Y3S1K8</accession>
<dbReference type="AlphaFoldDB" id="A0A9Y3S1K8"/>
<feature type="compositionally biased region" description="Basic and acidic residues" evidence="1">
    <location>
        <begin position="128"/>
        <end position="137"/>
    </location>
</feature>
<feature type="domain" description="SAND" evidence="2">
    <location>
        <begin position="26"/>
        <end position="100"/>
    </location>
</feature>
<dbReference type="RefSeq" id="XP_005750232.1">
    <property type="nucleotide sequence ID" value="XM_005750175.1"/>
</dbReference>
<keyword evidence="3" id="KW-1185">Reference proteome</keyword>
<reference evidence="4" key="1">
    <citation type="submission" date="2025-08" db="UniProtKB">
        <authorList>
            <consortium name="RefSeq"/>
        </authorList>
    </citation>
    <scope>IDENTIFICATION</scope>
</reference>
<sequence length="237" mass="27070">MEEGRTSPKKRKRVTDDKDDKNLWRVKCGDKKGWMDVEKLRKGKDCIEFEGSFYSPPEFEKLAGKDSCRKWKSSIYHKKAPLHFWFKSVLKLLHFGSHLQLHTSATPDTTENEDGEEDDEDMDEDDVWADKWEDKEATQISISSSEEESEEDHVKDIDDDGEEEDEDIDAVDVGNDEPSTEEDEDEEDDNDEDETVPAVASNHTGSSGIKASVTPMMKEVKGIVNIPPEARQIILFK</sequence>
<dbReference type="SUPFAM" id="SSF63763">
    <property type="entry name" value="SAND domain-like"/>
    <property type="match status" value="1"/>
</dbReference>
<feature type="compositionally biased region" description="Acidic residues" evidence="1">
    <location>
        <begin position="110"/>
        <end position="127"/>
    </location>
</feature>
<name>A0A9Y3S1K8_9CICH</name>
<evidence type="ECO:0000259" key="2">
    <source>
        <dbReference type="PROSITE" id="PS50864"/>
    </source>
</evidence>
<dbReference type="SMART" id="SM00258">
    <property type="entry name" value="SAND"/>
    <property type="match status" value="1"/>
</dbReference>
<evidence type="ECO:0000313" key="3">
    <source>
        <dbReference type="Proteomes" id="UP000695023"/>
    </source>
</evidence>